<dbReference type="CDD" id="cd06445">
    <property type="entry name" value="ATase"/>
    <property type="match status" value="1"/>
</dbReference>
<dbReference type="GO" id="GO:0003908">
    <property type="term" value="F:methylated-DNA-[protein]-cysteine S-methyltransferase activity"/>
    <property type="evidence" value="ECO:0007669"/>
    <property type="project" value="UniProtKB-EC"/>
</dbReference>
<keyword evidence="15" id="KW-1185">Reference proteome</keyword>
<dbReference type="GO" id="GO:0006281">
    <property type="term" value="P:DNA repair"/>
    <property type="evidence" value="ECO:0007669"/>
    <property type="project" value="UniProtKB-KW"/>
</dbReference>
<organism evidence="14 15">
    <name type="scientific">Folsomia candida</name>
    <name type="common">Springtail</name>
    <dbReference type="NCBI Taxonomy" id="158441"/>
    <lineage>
        <taxon>Eukaryota</taxon>
        <taxon>Metazoa</taxon>
        <taxon>Ecdysozoa</taxon>
        <taxon>Arthropoda</taxon>
        <taxon>Hexapoda</taxon>
        <taxon>Collembola</taxon>
        <taxon>Entomobryomorpha</taxon>
        <taxon>Isotomoidea</taxon>
        <taxon>Isotomidae</taxon>
        <taxon>Proisotominae</taxon>
        <taxon>Folsomia</taxon>
    </lineage>
</organism>
<evidence type="ECO:0000256" key="2">
    <source>
        <dbReference type="ARBA" id="ARBA00003317"/>
    </source>
</evidence>
<evidence type="ECO:0000256" key="10">
    <source>
        <dbReference type="ARBA" id="ARBA00030795"/>
    </source>
</evidence>
<proteinExistence type="inferred from homology"/>
<dbReference type="EMBL" id="LNIX01000033">
    <property type="protein sequence ID" value="OXA40427.1"/>
    <property type="molecule type" value="Genomic_DNA"/>
</dbReference>
<dbReference type="EC" id="2.1.1.63" evidence="4"/>
<dbReference type="PANTHER" id="PTHR46460:SF1">
    <property type="entry name" value="METHYLATED-DNA--PROTEIN-CYSTEINE METHYLTRANSFERASE"/>
    <property type="match status" value="1"/>
</dbReference>
<dbReference type="STRING" id="158441.A0A226D6R3"/>
<dbReference type="Gene3D" id="1.10.10.10">
    <property type="entry name" value="Winged helix-like DNA-binding domain superfamily/Winged helix DNA-binding domain"/>
    <property type="match status" value="1"/>
</dbReference>
<evidence type="ECO:0000256" key="3">
    <source>
        <dbReference type="ARBA" id="ARBA00008711"/>
    </source>
</evidence>
<sequence>MLLSVIHIHQKHILRFSAGVWNLNRKMATCSETKTPIVVREVTTPLGVCTLKACDKGVHHLALTKIDENFDPNVSAGNVKEIPKKALEAEEGSTPMNKAVNWLVSYFENPSNLSGKIPPVCFPTDSSTEFERKVWTALGEKVGFGKTVTYSQLAGTAIDNPKASRAVGTAMKKNPIPLMIPCHRVIRADGEIGNYSMGGSTIKKWLLEHENTGA</sequence>
<dbReference type="GO" id="GO:0032259">
    <property type="term" value="P:methylation"/>
    <property type="evidence" value="ECO:0007669"/>
    <property type="project" value="UniProtKB-KW"/>
</dbReference>
<keyword evidence="7 14" id="KW-0808">Transferase</keyword>
<protein>
    <recommendedName>
        <fullName evidence="5">Methylated-DNA--protein-cysteine methyltransferase</fullName>
        <ecNumber evidence="4">2.1.1.63</ecNumber>
    </recommendedName>
    <alternativeName>
        <fullName evidence="10">6-O-methylguanine-DNA methyltransferase</fullName>
    </alternativeName>
    <alternativeName>
        <fullName evidence="11">O-6-methylguanine-DNA-alkyltransferase</fullName>
    </alternativeName>
</protein>
<dbReference type="OrthoDB" id="1907495at2759"/>
<evidence type="ECO:0000256" key="6">
    <source>
        <dbReference type="ARBA" id="ARBA00022603"/>
    </source>
</evidence>
<dbReference type="Proteomes" id="UP000198287">
    <property type="component" value="Unassembled WGS sequence"/>
</dbReference>
<dbReference type="OMA" id="KYCMTWL"/>
<reference evidence="14 15" key="1">
    <citation type="submission" date="2015-12" db="EMBL/GenBank/DDBJ databases">
        <title>The genome of Folsomia candida.</title>
        <authorList>
            <person name="Faddeeva A."/>
            <person name="Derks M.F."/>
            <person name="Anvar Y."/>
            <person name="Smit S."/>
            <person name="Van Straalen N."/>
            <person name="Roelofs D."/>
        </authorList>
    </citation>
    <scope>NUCLEOTIDE SEQUENCE [LARGE SCALE GENOMIC DNA]</scope>
    <source>
        <strain evidence="14 15">VU population</strain>
        <tissue evidence="14">Whole body</tissue>
    </source>
</reference>
<evidence type="ECO:0000256" key="9">
    <source>
        <dbReference type="ARBA" id="ARBA00023204"/>
    </source>
</evidence>
<keyword evidence="8" id="KW-0227">DNA damage</keyword>
<evidence type="ECO:0000256" key="7">
    <source>
        <dbReference type="ARBA" id="ARBA00022679"/>
    </source>
</evidence>
<feature type="domain" description="Methylated-DNA-[protein]-cysteine S-methyltransferase DNA binding" evidence="13">
    <location>
        <begin position="129"/>
        <end position="211"/>
    </location>
</feature>
<evidence type="ECO:0000259" key="13">
    <source>
        <dbReference type="Pfam" id="PF01035"/>
    </source>
</evidence>
<dbReference type="FunFam" id="1.10.10.10:FF:000214">
    <property type="entry name" value="Methylated-DNA--protein-cysteine methyltransferase"/>
    <property type="match status" value="1"/>
</dbReference>
<dbReference type="GO" id="GO:0005654">
    <property type="term" value="C:nucleoplasm"/>
    <property type="evidence" value="ECO:0007669"/>
    <property type="project" value="TreeGrafter"/>
</dbReference>
<dbReference type="InterPro" id="IPR036388">
    <property type="entry name" value="WH-like_DNA-bd_sf"/>
</dbReference>
<dbReference type="AlphaFoldDB" id="A0A226D6R3"/>
<dbReference type="Pfam" id="PF01035">
    <property type="entry name" value="DNA_binding_1"/>
    <property type="match status" value="1"/>
</dbReference>
<accession>A0A226D6R3</accession>
<comment type="function">
    <text evidence="2">Involved in the cellular defense against the biological effects of O6-methylguanine (O6-MeG) and O4-methylthymine (O4-MeT) in DNA. Repairs the methylated nucleobase in DNA by stoichiometrically transferring the methyl group to a cysteine residue in the enzyme. This is a suicide reaction: the enzyme is irreversibly inactivated.</text>
</comment>
<evidence type="ECO:0000256" key="5">
    <source>
        <dbReference type="ARBA" id="ARBA00015377"/>
    </source>
</evidence>
<dbReference type="PROSITE" id="PS00374">
    <property type="entry name" value="MGMT"/>
    <property type="match status" value="1"/>
</dbReference>
<keyword evidence="6 14" id="KW-0489">Methyltransferase</keyword>
<dbReference type="PANTHER" id="PTHR46460">
    <property type="entry name" value="METHYLATED-DNA--PROTEIN-CYSTEINE METHYLTRANSFERASE"/>
    <property type="match status" value="1"/>
</dbReference>
<keyword evidence="9" id="KW-0234">DNA repair</keyword>
<evidence type="ECO:0000256" key="1">
    <source>
        <dbReference type="ARBA" id="ARBA00001286"/>
    </source>
</evidence>
<evidence type="ECO:0000256" key="4">
    <source>
        <dbReference type="ARBA" id="ARBA00011918"/>
    </source>
</evidence>
<dbReference type="Gene3D" id="3.30.160.70">
    <property type="entry name" value="Methylated DNA-protein cysteine methyltransferase domain"/>
    <property type="match status" value="1"/>
</dbReference>
<evidence type="ECO:0000256" key="8">
    <source>
        <dbReference type="ARBA" id="ARBA00022763"/>
    </source>
</evidence>
<dbReference type="NCBIfam" id="TIGR00589">
    <property type="entry name" value="ogt"/>
    <property type="match status" value="1"/>
</dbReference>
<gene>
    <name evidence="14" type="ORF">Fcan01_24635</name>
</gene>
<comment type="catalytic activity">
    <reaction evidence="1">
        <text>a 4-O-methyl-thymidine in DNA + L-cysteinyl-[protein] = a thymidine in DNA + S-methyl-L-cysteinyl-[protein]</text>
        <dbReference type="Rhea" id="RHEA:53428"/>
        <dbReference type="Rhea" id="RHEA-COMP:10131"/>
        <dbReference type="Rhea" id="RHEA-COMP:10132"/>
        <dbReference type="Rhea" id="RHEA-COMP:13555"/>
        <dbReference type="Rhea" id="RHEA-COMP:13556"/>
        <dbReference type="ChEBI" id="CHEBI:29950"/>
        <dbReference type="ChEBI" id="CHEBI:82612"/>
        <dbReference type="ChEBI" id="CHEBI:137386"/>
        <dbReference type="ChEBI" id="CHEBI:137387"/>
        <dbReference type="EC" id="2.1.1.63"/>
    </reaction>
</comment>
<comment type="similarity">
    <text evidence="3">Belongs to the MGMT family.</text>
</comment>
<evidence type="ECO:0000313" key="14">
    <source>
        <dbReference type="EMBL" id="OXA40427.1"/>
    </source>
</evidence>
<evidence type="ECO:0000256" key="12">
    <source>
        <dbReference type="ARBA" id="ARBA00049348"/>
    </source>
</evidence>
<evidence type="ECO:0000313" key="15">
    <source>
        <dbReference type="Proteomes" id="UP000198287"/>
    </source>
</evidence>
<evidence type="ECO:0000256" key="11">
    <source>
        <dbReference type="ARBA" id="ARBA00031621"/>
    </source>
</evidence>
<dbReference type="SUPFAM" id="SSF46767">
    <property type="entry name" value="Methylated DNA-protein cysteine methyltransferase, C-terminal domain"/>
    <property type="match status" value="1"/>
</dbReference>
<dbReference type="InterPro" id="IPR014048">
    <property type="entry name" value="MethylDNA_cys_MeTrfase_DNA-bd"/>
</dbReference>
<dbReference type="InterPro" id="IPR001497">
    <property type="entry name" value="MethylDNA_cys_MeTrfase_AS"/>
</dbReference>
<comment type="catalytic activity">
    <reaction evidence="12">
        <text>a 6-O-methyl-2'-deoxyguanosine in DNA + L-cysteinyl-[protein] = S-methyl-L-cysteinyl-[protein] + a 2'-deoxyguanosine in DNA</text>
        <dbReference type="Rhea" id="RHEA:24000"/>
        <dbReference type="Rhea" id="RHEA-COMP:10131"/>
        <dbReference type="Rhea" id="RHEA-COMP:10132"/>
        <dbReference type="Rhea" id="RHEA-COMP:11367"/>
        <dbReference type="Rhea" id="RHEA-COMP:11368"/>
        <dbReference type="ChEBI" id="CHEBI:29950"/>
        <dbReference type="ChEBI" id="CHEBI:82612"/>
        <dbReference type="ChEBI" id="CHEBI:85445"/>
        <dbReference type="ChEBI" id="CHEBI:85448"/>
        <dbReference type="EC" id="2.1.1.63"/>
    </reaction>
</comment>
<comment type="caution">
    <text evidence="14">The sequence shown here is derived from an EMBL/GenBank/DDBJ whole genome shotgun (WGS) entry which is preliminary data.</text>
</comment>
<dbReference type="InterPro" id="IPR036217">
    <property type="entry name" value="MethylDNA_cys_MeTrfase_DNAb"/>
</dbReference>
<name>A0A226D6R3_FOLCA</name>